<accession>A0ABR7QWA8</accession>
<sequence length="120" mass="14098">MTREQGLEQYCQNGHTQTFNDADRRDKLTTFDSHSEKIIVFDRFTLKIPDSMQTKILHHNYVLVLKISHRLNVVKLAKIVRTAEVGLSRFDHMAFKNAKDLDAQITYLHLHLIYLGIRFD</sequence>
<name>A0ABR7QWA8_9GAMM</name>
<keyword evidence="2" id="KW-1185">Reference proteome</keyword>
<dbReference type="RefSeq" id="WP_187754930.1">
    <property type="nucleotide sequence ID" value="NZ_JABURY010000008.1"/>
</dbReference>
<reference evidence="1 2" key="1">
    <citation type="submission" date="2020-06" db="EMBL/GenBank/DDBJ databases">
        <title>Frischella cerana isolated from Apis cerana gut homogenate.</title>
        <authorList>
            <person name="Wolter L.A."/>
            <person name="Suenami S."/>
            <person name="Miyazaki R."/>
        </authorList>
    </citation>
    <scope>NUCLEOTIDE SEQUENCE [LARGE SCALE GENOMIC DNA]</scope>
    <source>
        <strain evidence="1 2">Ac13</strain>
    </source>
</reference>
<evidence type="ECO:0000313" key="2">
    <source>
        <dbReference type="Proteomes" id="UP000651208"/>
    </source>
</evidence>
<comment type="caution">
    <text evidence="1">The sequence shown here is derived from an EMBL/GenBank/DDBJ whole genome shotgun (WGS) entry which is preliminary data.</text>
</comment>
<dbReference type="Gene3D" id="3.90.180.10">
    <property type="entry name" value="Medium-chain alcohol dehydrogenases, catalytic domain"/>
    <property type="match status" value="1"/>
</dbReference>
<gene>
    <name evidence="1" type="ORF">FcAc13_04070</name>
</gene>
<organism evidence="1 2">
    <name type="scientific">Frischella japonica</name>
    <dbReference type="NCBI Taxonomy" id="2741544"/>
    <lineage>
        <taxon>Bacteria</taxon>
        <taxon>Pseudomonadati</taxon>
        <taxon>Pseudomonadota</taxon>
        <taxon>Gammaproteobacteria</taxon>
        <taxon>Orbales</taxon>
        <taxon>Orbaceae</taxon>
        <taxon>Frischella</taxon>
    </lineage>
</organism>
<dbReference type="Proteomes" id="UP000651208">
    <property type="component" value="Unassembled WGS sequence"/>
</dbReference>
<protein>
    <submittedName>
        <fullName evidence="1">Uncharacterized protein</fullName>
    </submittedName>
</protein>
<dbReference type="Gene3D" id="3.40.50.720">
    <property type="entry name" value="NAD(P)-binding Rossmann-like Domain"/>
    <property type="match status" value="1"/>
</dbReference>
<dbReference type="EMBL" id="JABURY010000008">
    <property type="protein sequence ID" value="MBC9130481.1"/>
    <property type="molecule type" value="Genomic_DNA"/>
</dbReference>
<proteinExistence type="predicted"/>
<evidence type="ECO:0000313" key="1">
    <source>
        <dbReference type="EMBL" id="MBC9130481.1"/>
    </source>
</evidence>